<dbReference type="EMBL" id="CAJGYO010000016">
    <property type="protein sequence ID" value="CAD6273343.1"/>
    <property type="molecule type" value="Genomic_DNA"/>
</dbReference>
<dbReference type="PANTHER" id="PTHR36478:SF23">
    <property type="match status" value="1"/>
</dbReference>
<dbReference type="Proteomes" id="UP000604825">
    <property type="component" value="Unassembled WGS sequence"/>
</dbReference>
<name>A0A811RTK2_9POAL</name>
<gene>
    <name evidence="1" type="ORF">NCGR_LOCUS56609</name>
</gene>
<protein>
    <submittedName>
        <fullName evidence="1">Uncharacterized protein</fullName>
    </submittedName>
</protein>
<evidence type="ECO:0000313" key="1">
    <source>
        <dbReference type="EMBL" id="CAD6273343.1"/>
    </source>
</evidence>
<dbReference type="PANTHER" id="PTHR36478">
    <property type="entry name" value="OS04G0614237 PROTEIN-RELATED"/>
    <property type="match status" value="1"/>
</dbReference>
<proteinExistence type="predicted"/>
<keyword evidence="2" id="KW-1185">Reference proteome</keyword>
<dbReference type="OrthoDB" id="671735at2759"/>
<reference evidence="1" key="1">
    <citation type="submission" date="2020-10" db="EMBL/GenBank/DDBJ databases">
        <authorList>
            <person name="Han B."/>
            <person name="Lu T."/>
            <person name="Zhao Q."/>
            <person name="Huang X."/>
            <person name="Zhao Y."/>
        </authorList>
    </citation>
    <scope>NUCLEOTIDE SEQUENCE</scope>
</reference>
<accession>A0A811RTK2</accession>
<comment type="caution">
    <text evidence="1">The sequence shown here is derived from an EMBL/GenBank/DDBJ whole genome shotgun (WGS) entry which is preliminary data.</text>
</comment>
<evidence type="ECO:0000313" key="2">
    <source>
        <dbReference type="Proteomes" id="UP000604825"/>
    </source>
</evidence>
<sequence length="516" mass="57419">MASSAEGGRALAVLGQGELAAVAVSDQGERAAVAISGQGERAAVAVYGQGEREAVVVSGEGGRAAAAVSDLGEREAAAVSGQGGRAAAAVSVQGGRAAAAVSGVGEAAASGKRKQCDCDYIPDYPCTERLRWRRLLAYLRDNCYDQIYHVYALNLNPQHTHPPKILLRMNAAKNKLHVIFDVEDLVKRIKAGQLEEACDHVRTFAPIWELSSHAGLLTLFLHYLMAIHRFADGDTAKEGVVRDWFIKLYRHRAALSECPCLVALVTDVLSLRTLYVRNTLDWQLVRNKAAELVEQMVSEMPELKEMTRYPLAQNELYDVMPIRCSFRPRRQVKKVGSKKQATDVAKVYLEMKKRLVPSAQMDCHDYSEKVLRAGQRKVLKQGHPSEYLSRGVFTLKTAHDCKSIPGHMMMEKGHRPEHASNQEKFFQAVQPMMLNQGHRPEYFSRGVFPFEALHAYKSIAERMKIEQGHGPEHASNQAMKRPRFLESHRDTIHQGNALKRLHITGNFEDLKHGLGV</sequence>
<dbReference type="AlphaFoldDB" id="A0A811RTK2"/>
<organism evidence="1 2">
    <name type="scientific">Miscanthus lutarioriparius</name>
    <dbReference type="NCBI Taxonomy" id="422564"/>
    <lineage>
        <taxon>Eukaryota</taxon>
        <taxon>Viridiplantae</taxon>
        <taxon>Streptophyta</taxon>
        <taxon>Embryophyta</taxon>
        <taxon>Tracheophyta</taxon>
        <taxon>Spermatophyta</taxon>
        <taxon>Magnoliopsida</taxon>
        <taxon>Liliopsida</taxon>
        <taxon>Poales</taxon>
        <taxon>Poaceae</taxon>
        <taxon>PACMAD clade</taxon>
        <taxon>Panicoideae</taxon>
        <taxon>Andropogonodae</taxon>
        <taxon>Andropogoneae</taxon>
        <taxon>Saccharinae</taxon>
        <taxon>Miscanthus</taxon>
    </lineage>
</organism>